<dbReference type="HOGENOM" id="CLU_041919_0_0_1"/>
<keyword evidence="7" id="KW-0325">Glycoprotein</keyword>
<dbReference type="Gene3D" id="2.60.40.10">
    <property type="entry name" value="Immunoglobulins"/>
    <property type="match status" value="1"/>
</dbReference>
<keyword evidence="3" id="KW-0328">Glycosyltransferase</keyword>
<evidence type="ECO:0000256" key="7">
    <source>
        <dbReference type="ARBA" id="ARBA00023180"/>
    </source>
</evidence>
<dbReference type="InterPro" id="IPR017868">
    <property type="entry name" value="Filamin/ABP280_repeat-like"/>
</dbReference>
<proteinExistence type="inferred from homology"/>
<name>S4RRY2_PETMA</name>
<evidence type="ECO:0000256" key="9">
    <source>
        <dbReference type="ARBA" id="ARBA00049246"/>
    </source>
</evidence>
<feature type="domain" description="Glycosyl transferase CAP10" evidence="12">
    <location>
        <begin position="239"/>
        <end position="485"/>
    </location>
</feature>
<dbReference type="Pfam" id="PF05686">
    <property type="entry name" value="Glyco_transf_90"/>
    <property type="match status" value="1"/>
</dbReference>
<dbReference type="OMA" id="MFMDATL"/>
<feature type="signal peptide" evidence="11">
    <location>
        <begin position="1"/>
        <end position="37"/>
    </location>
</feature>
<evidence type="ECO:0000256" key="8">
    <source>
        <dbReference type="ARBA" id="ARBA00047553"/>
    </source>
</evidence>
<reference evidence="13" key="2">
    <citation type="submission" date="2025-09" db="UniProtKB">
        <authorList>
            <consortium name="Ensembl"/>
        </authorList>
    </citation>
    <scope>IDENTIFICATION</scope>
</reference>
<evidence type="ECO:0000313" key="13">
    <source>
        <dbReference type="Ensembl" id="ENSPMAP00000007969.1"/>
    </source>
</evidence>
<feature type="chain" id="PRO_5004522717" evidence="11">
    <location>
        <begin position="38"/>
        <end position="517"/>
    </location>
</feature>
<reference evidence="13" key="1">
    <citation type="submission" date="2025-08" db="UniProtKB">
        <authorList>
            <consortium name="Ensembl"/>
        </authorList>
    </citation>
    <scope>IDENTIFICATION</scope>
</reference>
<evidence type="ECO:0000256" key="4">
    <source>
        <dbReference type="ARBA" id="ARBA00022679"/>
    </source>
</evidence>
<keyword evidence="5 11" id="KW-0732">Signal</keyword>
<dbReference type="GO" id="GO:0012505">
    <property type="term" value="C:endomembrane system"/>
    <property type="evidence" value="ECO:0007669"/>
    <property type="project" value="TreeGrafter"/>
</dbReference>
<sequence>HLSYTSRRVTPSPARMAAVSPLLLLLLATVATPCVSGRVPSANKCLVWGPGLHTAVVLPARYFFVQAVDKSGENFTSSPGEGTFKVKLSAADGAFLRAWVQVLDRHDGSFLVRYKLYASYTDLRVEVTYRDKHIAKSPYTLRGEVYNELCVCPRTDGDRWYADMGCRDKYPQIARDLEPFPAVDLDHVAREAPKRFGQWHSLCHYTIKDNKVYRRTFGQHVDFKMFMDAMLLSLTRKVWLPDMEFFVNLGDWPLEKGKAPDGSLLPIFSWCGSEETRDIVMPTYDLTESVLETMGRVSLDLMSVQANTGPAWDNKTGRAFWRGRDSRQERLDLVKMARSDPNSTVDAAITHFFFFKHDESLYGPTVPSISFFDFFKSKYQLNIDGTVAAYRLPYLLAGDSLVLKQESPYYEHFYSELRPWEHYVPFRRDLGDLQERLRWAQEHDDEARQIAKRGQQYVRNNLMSDQVFCYHYSLFQEYARRQTTKPKVWEDMEAVEQPPDEPFPCSCHRAAKEKDEL</sequence>
<dbReference type="InterPro" id="IPR014756">
    <property type="entry name" value="Ig_E-set"/>
</dbReference>
<dbReference type="Ensembl" id="ENSPMAT00000008005.1">
    <property type="protein sequence ID" value="ENSPMAP00000007969.1"/>
    <property type="gene ID" value="ENSPMAG00000007213.1"/>
</dbReference>
<dbReference type="SMART" id="SM00557">
    <property type="entry name" value="IG_FLMN"/>
    <property type="match status" value="1"/>
</dbReference>
<dbReference type="Pfam" id="PF00630">
    <property type="entry name" value="Filamin"/>
    <property type="match status" value="1"/>
</dbReference>
<protein>
    <submittedName>
        <fullName evidence="13">Protein O-glucosyltransferase 2</fullName>
    </submittedName>
</protein>
<evidence type="ECO:0000259" key="12">
    <source>
        <dbReference type="SMART" id="SM00672"/>
    </source>
</evidence>
<comment type="pathway">
    <text evidence="1">Protein modification; protein glycosylation.</text>
</comment>
<dbReference type="PANTHER" id="PTHR12203">
    <property type="entry name" value="KDEL LYS-ASP-GLU-LEU CONTAINING - RELATED"/>
    <property type="match status" value="1"/>
</dbReference>
<evidence type="ECO:0000256" key="11">
    <source>
        <dbReference type="SAM" id="SignalP"/>
    </source>
</evidence>
<dbReference type="GeneTree" id="ENSGT00940000158318"/>
<dbReference type="InterPro" id="IPR013783">
    <property type="entry name" value="Ig-like_fold"/>
</dbReference>
<dbReference type="GO" id="GO:0046527">
    <property type="term" value="F:glucosyltransferase activity"/>
    <property type="evidence" value="ECO:0007669"/>
    <property type="project" value="TreeGrafter"/>
</dbReference>
<keyword evidence="6" id="KW-0256">Endoplasmic reticulum</keyword>
<dbReference type="InterPro" id="IPR001298">
    <property type="entry name" value="Filamin/ABP280_rpt"/>
</dbReference>
<comment type="catalytic activity">
    <reaction evidence="9">
        <text>L-seryl-[EGF-like domain protein] + UDP-alpha-D-glucose = 3-O-(beta-D-glucosyl)-L-seryl-[EGF-like domain protein] + UDP + H(+)</text>
        <dbReference type="Rhea" id="RHEA:58116"/>
        <dbReference type="Rhea" id="RHEA-COMP:14610"/>
        <dbReference type="Rhea" id="RHEA-COMP:16010"/>
        <dbReference type="ChEBI" id="CHEBI:15378"/>
        <dbReference type="ChEBI" id="CHEBI:29999"/>
        <dbReference type="ChEBI" id="CHEBI:58223"/>
        <dbReference type="ChEBI" id="CHEBI:58885"/>
        <dbReference type="ChEBI" id="CHEBI:140576"/>
    </reaction>
</comment>
<dbReference type="SMART" id="SM00672">
    <property type="entry name" value="CAP10"/>
    <property type="match status" value="1"/>
</dbReference>
<evidence type="ECO:0000256" key="5">
    <source>
        <dbReference type="ARBA" id="ARBA00022729"/>
    </source>
</evidence>
<dbReference type="PROSITE" id="PS50194">
    <property type="entry name" value="FILAMIN_REPEAT"/>
    <property type="match status" value="1"/>
</dbReference>
<evidence type="ECO:0000256" key="6">
    <source>
        <dbReference type="ARBA" id="ARBA00022824"/>
    </source>
</evidence>
<evidence type="ECO:0000256" key="2">
    <source>
        <dbReference type="ARBA" id="ARBA00006063"/>
    </source>
</evidence>
<dbReference type="InterPro" id="IPR051091">
    <property type="entry name" value="O-Glucosyltr/Glycosyltrsf_90"/>
</dbReference>
<comment type="similarity">
    <text evidence="2">Belongs to the KDELC family.</text>
</comment>
<comment type="catalytic activity">
    <reaction evidence="8">
        <text>L-seryl-[EGF-like domain protein] + UDP-alpha-D-xylose = 3-O-(beta-D-xylosyl)-L-seryl-[EGF-like domain protein] + UDP + H(+)</text>
        <dbReference type="Rhea" id="RHEA:62016"/>
        <dbReference type="Rhea" id="RHEA-COMP:16010"/>
        <dbReference type="Rhea" id="RHEA-COMP:16011"/>
        <dbReference type="ChEBI" id="CHEBI:15378"/>
        <dbReference type="ChEBI" id="CHEBI:29999"/>
        <dbReference type="ChEBI" id="CHEBI:57632"/>
        <dbReference type="ChEBI" id="CHEBI:58223"/>
        <dbReference type="ChEBI" id="CHEBI:132085"/>
    </reaction>
</comment>
<dbReference type="InterPro" id="IPR006598">
    <property type="entry name" value="CAP10"/>
</dbReference>
<dbReference type="PANTHER" id="PTHR12203:SF122">
    <property type="entry name" value="GLYCOSYL TRANSFERASE CAP10 DOMAIN-CONTAINING PROTEIN"/>
    <property type="match status" value="1"/>
</dbReference>
<dbReference type="AlphaFoldDB" id="S4RRY2"/>
<evidence type="ECO:0000256" key="3">
    <source>
        <dbReference type="ARBA" id="ARBA00022676"/>
    </source>
</evidence>
<dbReference type="SUPFAM" id="SSF81296">
    <property type="entry name" value="E set domains"/>
    <property type="match status" value="1"/>
</dbReference>
<accession>S4RRY2</accession>
<dbReference type="FunFam" id="2.60.40.10:FF:000419">
    <property type="entry name" value="KDEL (Lys-Asp-Glu-Leu) containing 1"/>
    <property type="match status" value="1"/>
</dbReference>
<keyword evidence="4" id="KW-0808">Transferase</keyword>
<feature type="repeat" description="Filamin" evidence="10">
    <location>
        <begin position="37"/>
        <end position="143"/>
    </location>
</feature>
<evidence type="ECO:0000256" key="1">
    <source>
        <dbReference type="ARBA" id="ARBA00004922"/>
    </source>
</evidence>
<organism evidence="13">
    <name type="scientific">Petromyzon marinus</name>
    <name type="common">Sea lamprey</name>
    <dbReference type="NCBI Taxonomy" id="7757"/>
    <lineage>
        <taxon>Eukaryota</taxon>
        <taxon>Metazoa</taxon>
        <taxon>Chordata</taxon>
        <taxon>Craniata</taxon>
        <taxon>Vertebrata</taxon>
        <taxon>Cyclostomata</taxon>
        <taxon>Hyperoartia</taxon>
        <taxon>Petromyzontiformes</taxon>
        <taxon>Petromyzontidae</taxon>
        <taxon>Petromyzon</taxon>
    </lineage>
</organism>
<evidence type="ECO:0000256" key="10">
    <source>
        <dbReference type="PROSITE-ProRule" id="PRU00087"/>
    </source>
</evidence>
<dbReference type="STRING" id="7757.ENSPMAP00000007969"/>